<evidence type="ECO:0000256" key="16">
    <source>
        <dbReference type="ARBA" id="ARBA00038211"/>
    </source>
</evidence>
<keyword evidence="7" id="KW-0418">Kinase</keyword>
<dbReference type="InterPro" id="IPR023213">
    <property type="entry name" value="CAT-like_dom_sf"/>
</dbReference>
<dbReference type="FunFam" id="3.30.559.70:FF:000032">
    <property type="entry name" value="Uncharacterized protein"/>
    <property type="match status" value="1"/>
</dbReference>
<protein>
    <recommendedName>
        <fullName evidence="18">Carnitine O-palmitoyltransferase 1, muscle isoform</fullName>
        <ecNumber evidence="25">2.7.1.32</ecNumber>
        <ecNumber evidence="17">2.7.1.82</ecNumber>
    </recommendedName>
    <alternativeName>
        <fullName evidence="19">Carnitine O-palmitoyltransferase I, muscle isoform</fullName>
    </alternativeName>
    <alternativeName>
        <fullName evidence="20">Carnitine palmitoyltransferase 1B</fullName>
    </alternativeName>
    <alternativeName>
        <fullName evidence="26">Ethanolamine kinase</fullName>
    </alternativeName>
</protein>
<evidence type="ECO:0000313" key="31">
    <source>
        <dbReference type="Proteomes" id="UP000031443"/>
    </source>
</evidence>
<evidence type="ECO:0000256" key="8">
    <source>
        <dbReference type="ARBA" id="ARBA00022787"/>
    </source>
</evidence>
<dbReference type="PANTHER" id="PTHR22589">
    <property type="entry name" value="CARNITINE O-ACYLTRANSFERASE"/>
    <property type="match status" value="1"/>
</dbReference>
<dbReference type="EC" id="2.7.1.32" evidence="25"/>
<comment type="subcellular location">
    <subcellularLocation>
        <location evidence="1">Mitochondrion outer membrane</location>
        <topology evidence="1">Multi-pass membrane protein</topology>
    </subcellularLocation>
</comment>
<dbReference type="PROSITE" id="PS00439">
    <property type="entry name" value="ACYLTRANSF_C_1"/>
    <property type="match status" value="1"/>
</dbReference>
<evidence type="ECO:0000256" key="21">
    <source>
        <dbReference type="ARBA" id="ARBA00043926"/>
    </source>
</evidence>
<organism evidence="30 31">
    <name type="scientific">Chelonia mydas</name>
    <name type="common">Green sea-turtle</name>
    <name type="synonym">Chelonia agassizi</name>
    <dbReference type="NCBI Taxonomy" id="8469"/>
    <lineage>
        <taxon>Eukaryota</taxon>
        <taxon>Metazoa</taxon>
        <taxon>Chordata</taxon>
        <taxon>Craniata</taxon>
        <taxon>Vertebrata</taxon>
        <taxon>Euteleostomi</taxon>
        <taxon>Archelosauria</taxon>
        <taxon>Testudinata</taxon>
        <taxon>Testudines</taxon>
        <taxon>Cryptodira</taxon>
        <taxon>Durocryptodira</taxon>
        <taxon>Americhelydia</taxon>
        <taxon>Chelonioidea</taxon>
        <taxon>Cheloniidae</taxon>
        <taxon>Chelonia</taxon>
    </lineage>
</organism>
<dbReference type="EC" id="2.7.1.82" evidence="17"/>
<comment type="similarity">
    <text evidence="3">Belongs to the carnitine/choline acetyltransferase family.</text>
</comment>
<evidence type="ECO:0000256" key="20">
    <source>
        <dbReference type="ARBA" id="ARBA00042959"/>
    </source>
</evidence>
<evidence type="ECO:0000256" key="4">
    <source>
        <dbReference type="ARBA" id="ARBA00022516"/>
    </source>
</evidence>
<dbReference type="FunFam" id="3.90.1200.10:FF:000005">
    <property type="entry name" value="Choline kinase alpha"/>
    <property type="match status" value="1"/>
</dbReference>
<comment type="catalytic activity">
    <reaction evidence="24">
        <text>choline + ATP = phosphocholine + ADP + H(+)</text>
        <dbReference type="Rhea" id="RHEA:12837"/>
        <dbReference type="ChEBI" id="CHEBI:15354"/>
        <dbReference type="ChEBI" id="CHEBI:15378"/>
        <dbReference type="ChEBI" id="CHEBI:30616"/>
        <dbReference type="ChEBI" id="CHEBI:295975"/>
        <dbReference type="ChEBI" id="CHEBI:456216"/>
        <dbReference type="EC" id="2.7.1.32"/>
    </reaction>
    <physiologicalReaction direction="left-to-right" evidence="24">
        <dbReference type="Rhea" id="RHEA:12838"/>
    </physiologicalReaction>
</comment>
<name>M7BB73_CHEMY</name>
<evidence type="ECO:0000256" key="24">
    <source>
        <dbReference type="ARBA" id="ARBA00052454"/>
    </source>
</evidence>
<feature type="domain" description="Choline/carnitine acyltransferase" evidence="29">
    <location>
        <begin position="628"/>
        <end position="1060"/>
    </location>
</feature>
<keyword evidence="6" id="KW-0547">Nucleotide-binding</keyword>
<dbReference type="GO" id="GO:0004305">
    <property type="term" value="F:ethanolamine kinase activity"/>
    <property type="evidence" value="ECO:0007669"/>
    <property type="project" value="UniProtKB-EC"/>
</dbReference>
<evidence type="ECO:0000256" key="28">
    <source>
        <dbReference type="SAM" id="MobiDB-lite"/>
    </source>
</evidence>
<gene>
    <name evidence="30" type="ORF">UY3_13501</name>
</gene>
<evidence type="ECO:0000256" key="25">
    <source>
        <dbReference type="ARBA" id="ARBA00066350"/>
    </source>
</evidence>
<dbReference type="SUPFAM" id="SSF56112">
    <property type="entry name" value="Protein kinase-like (PK-like)"/>
    <property type="match status" value="1"/>
</dbReference>
<evidence type="ECO:0000259" key="29">
    <source>
        <dbReference type="Pfam" id="PF00755"/>
    </source>
</evidence>
<dbReference type="Gene3D" id="3.30.559.70">
    <property type="entry name" value="Choline/Carnitine o-acyltransferase, domain 2"/>
    <property type="match status" value="2"/>
</dbReference>
<evidence type="ECO:0000256" key="17">
    <source>
        <dbReference type="ARBA" id="ARBA00038874"/>
    </source>
</evidence>
<feature type="region of interest" description="Disordered" evidence="28">
    <location>
        <begin position="573"/>
        <end position="601"/>
    </location>
</feature>
<evidence type="ECO:0000256" key="22">
    <source>
        <dbReference type="ARBA" id="ARBA00048480"/>
    </source>
</evidence>
<comment type="catalytic activity">
    <reaction evidence="23">
        <text>ethanolamine + ATP = phosphoethanolamine + ADP + H(+)</text>
        <dbReference type="Rhea" id="RHEA:13069"/>
        <dbReference type="ChEBI" id="CHEBI:15378"/>
        <dbReference type="ChEBI" id="CHEBI:30616"/>
        <dbReference type="ChEBI" id="CHEBI:57603"/>
        <dbReference type="ChEBI" id="CHEBI:58190"/>
        <dbReference type="ChEBI" id="CHEBI:456216"/>
        <dbReference type="EC" id="2.7.1.82"/>
    </reaction>
    <physiologicalReaction direction="left-to-right" evidence="23">
        <dbReference type="Rhea" id="RHEA:13070"/>
    </physiologicalReaction>
</comment>
<dbReference type="GO" id="GO:0005524">
    <property type="term" value="F:ATP binding"/>
    <property type="evidence" value="ECO:0007669"/>
    <property type="project" value="UniProtKB-KW"/>
</dbReference>
<comment type="pathway">
    <text evidence="15">Phospholipid metabolism; phosphatidylethanolamine biosynthesis; phosphatidylethanolamine from ethanolamine: step 1/3.</text>
</comment>
<keyword evidence="13" id="KW-1208">Phospholipid metabolism</keyword>
<dbReference type="Proteomes" id="UP000031443">
    <property type="component" value="Unassembled WGS sequence"/>
</dbReference>
<accession>M7BB73</accession>
<evidence type="ECO:0000256" key="26">
    <source>
        <dbReference type="ARBA" id="ARBA00081737"/>
    </source>
</evidence>
<dbReference type="GO" id="GO:0004103">
    <property type="term" value="F:choline kinase activity"/>
    <property type="evidence" value="ECO:0007669"/>
    <property type="project" value="UniProtKB-EC"/>
</dbReference>
<keyword evidence="11" id="KW-0443">Lipid metabolism</keyword>
<dbReference type="STRING" id="8469.M7BB73"/>
<evidence type="ECO:0000256" key="7">
    <source>
        <dbReference type="ARBA" id="ARBA00022777"/>
    </source>
</evidence>
<dbReference type="InterPro" id="IPR039551">
    <property type="entry name" value="Cho/carn_acyl_trans"/>
</dbReference>
<dbReference type="CDD" id="cd05156">
    <property type="entry name" value="ChoK_euk"/>
    <property type="match status" value="1"/>
</dbReference>
<evidence type="ECO:0000256" key="27">
    <source>
        <dbReference type="PIRSR" id="PIRSR600542-1"/>
    </source>
</evidence>
<evidence type="ECO:0000256" key="23">
    <source>
        <dbReference type="ARBA" id="ARBA00050770"/>
    </source>
</evidence>
<dbReference type="PROSITE" id="PS00440">
    <property type="entry name" value="ACYLTRANSF_C_2"/>
    <property type="match status" value="1"/>
</dbReference>
<evidence type="ECO:0000256" key="11">
    <source>
        <dbReference type="ARBA" id="ARBA00023098"/>
    </source>
</evidence>
<feature type="domain" description="Choline/carnitine acyltransferase" evidence="29">
    <location>
        <begin position="424"/>
        <end position="509"/>
    </location>
</feature>
<evidence type="ECO:0000256" key="14">
    <source>
        <dbReference type="ARBA" id="ARBA00023315"/>
    </source>
</evidence>
<dbReference type="InterPro" id="IPR042231">
    <property type="entry name" value="Cho/carn_acyl_trans_2"/>
</dbReference>
<evidence type="ECO:0000256" key="19">
    <source>
        <dbReference type="ARBA" id="ARBA00041685"/>
    </source>
</evidence>
<dbReference type="PANTHER" id="PTHR22589:SF69">
    <property type="entry name" value="CARNITINE O-PALMITOYLTRANSFERASE 1, MUSCLE ISOFORM"/>
    <property type="match status" value="1"/>
</dbReference>
<keyword evidence="12" id="KW-0594">Phospholipid biosynthesis</keyword>
<dbReference type="GO" id="GO:0009437">
    <property type="term" value="P:carnitine metabolic process"/>
    <property type="evidence" value="ECO:0007669"/>
    <property type="project" value="TreeGrafter"/>
</dbReference>
<proteinExistence type="inferred from homology"/>
<evidence type="ECO:0000313" key="30">
    <source>
        <dbReference type="EMBL" id="EMP29393.1"/>
    </source>
</evidence>
<evidence type="ECO:0000256" key="3">
    <source>
        <dbReference type="ARBA" id="ARBA00005232"/>
    </source>
</evidence>
<evidence type="ECO:0000256" key="18">
    <source>
        <dbReference type="ARBA" id="ARBA00040569"/>
    </source>
</evidence>
<keyword evidence="4" id="KW-0444">Lipid biosynthesis</keyword>
<reference evidence="31" key="1">
    <citation type="journal article" date="2013" name="Nat. Genet.">
        <title>The draft genomes of soft-shell turtle and green sea turtle yield insights into the development and evolution of the turtle-specific body plan.</title>
        <authorList>
            <person name="Wang Z."/>
            <person name="Pascual-Anaya J."/>
            <person name="Zadissa A."/>
            <person name="Li W."/>
            <person name="Niimura Y."/>
            <person name="Huang Z."/>
            <person name="Li C."/>
            <person name="White S."/>
            <person name="Xiong Z."/>
            <person name="Fang D."/>
            <person name="Wang B."/>
            <person name="Ming Y."/>
            <person name="Chen Y."/>
            <person name="Zheng Y."/>
            <person name="Kuraku S."/>
            <person name="Pignatelli M."/>
            <person name="Herrero J."/>
            <person name="Beal K."/>
            <person name="Nozawa M."/>
            <person name="Li Q."/>
            <person name="Wang J."/>
            <person name="Zhang H."/>
            <person name="Yu L."/>
            <person name="Shigenobu S."/>
            <person name="Wang J."/>
            <person name="Liu J."/>
            <person name="Flicek P."/>
            <person name="Searle S."/>
            <person name="Wang J."/>
            <person name="Kuratani S."/>
            <person name="Yin Y."/>
            <person name="Aken B."/>
            <person name="Zhang G."/>
            <person name="Irie N."/>
        </authorList>
    </citation>
    <scope>NUCLEOTIDE SEQUENCE [LARGE SCALE GENOMIC DNA]</scope>
</reference>
<comment type="similarity">
    <text evidence="16">Belongs to the choline/ethanolamine kinase family.</text>
</comment>
<dbReference type="Pfam" id="PF00755">
    <property type="entry name" value="Carn_acyltransf"/>
    <property type="match status" value="2"/>
</dbReference>
<keyword evidence="14" id="KW-0012">Acyltransferase</keyword>
<keyword evidence="31" id="KW-1185">Reference proteome</keyword>
<evidence type="ECO:0000256" key="15">
    <source>
        <dbReference type="ARBA" id="ARBA00037883"/>
    </source>
</evidence>
<keyword evidence="9" id="KW-0067">ATP-binding</keyword>
<dbReference type="Gene3D" id="3.90.1200.10">
    <property type="match status" value="1"/>
</dbReference>
<comment type="pathway">
    <text evidence="2">Lipid metabolism.</text>
</comment>
<evidence type="ECO:0000256" key="10">
    <source>
        <dbReference type="ARBA" id="ARBA00022990"/>
    </source>
</evidence>
<feature type="region of interest" description="Disordered" evidence="28">
    <location>
        <begin position="532"/>
        <end position="555"/>
    </location>
</feature>
<evidence type="ECO:0000256" key="6">
    <source>
        <dbReference type="ARBA" id="ARBA00022741"/>
    </source>
</evidence>
<dbReference type="FunFam" id="3.30.559.10:FF:000042">
    <property type="entry name" value="Carnitine Palmitoyl Transferase"/>
    <property type="match status" value="1"/>
</dbReference>
<comment type="function">
    <text evidence="21">Catalyzes the transfer of the acyl group of long-chain fatty acid-CoA conjugates onto carnitine, an essential step for the mitochondrial uptake of long-chain fatty acids and their subsequent beta-oxidation in the mitochondrion.</text>
</comment>
<dbReference type="InterPro" id="IPR000542">
    <property type="entry name" value="Carn_acyl_trans"/>
</dbReference>
<dbReference type="GO" id="GO:0015909">
    <property type="term" value="P:long-chain fatty acid transport"/>
    <property type="evidence" value="ECO:0007669"/>
    <property type="project" value="TreeGrafter"/>
</dbReference>
<evidence type="ECO:0000256" key="2">
    <source>
        <dbReference type="ARBA" id="ARBA00005189"/>
    </source>
</evidence>
<feature type="active site" description="Proton acceptor" evidence="27">
    <location>
        <position position="777"/>
    </location>
</feature>
<dbReference type="SUPFAM" id="SSF52777">
    <property type="entry name" value="CoA-dependent acyltransferases"/>
    <property type="match status" value="2"/>
</dbReference>
<dbReference type="Pfam" id="PF01633">
    <property type="entry name" value="Choline_kinase"/>
    <property type="match status" value="1"/>
</dbReference>
<dbReference type="Gene3D" id="3.30.559.10">
    <property type="entry name" value="Chloramphenicol acetyltransferase-like domain"/>
    <property type="match status" value="2"/>
</dbReference>
<keyword evidence="8" id="KW-0472">Membrane</keyword>
<evidence type="ECO:0000256" key="1">
    <source>
        <dbReference type="ARBA" id="ARBA00004374"/>
    </source>
</evidence>
<keyword evidence="8" id="KW-1000">Mitochondrion outer membrane</keyword>
<keyword evidence="5 30" id="KW-0808">Transferase</keyword>
<comment type="catalytic activity">
    <reaction evidence="22">
        <text>(R)-carnitine + hexadecanoyl-CoA = O-hexadecanoyl-(R)-carnitine + CoA</text>
        <dbReference type="Rhea" id="RHEA:12661"/>
        <dbReference type="ChEBI" id="CHEBI:16347"/>
        <dbReference type="ChEBI" id="CHEBI:17490"/>
        <dbReference type="ChEBI" id="CHEBI:57287"/>
        <dbReference type="ChEBI" id="CHEBI:57379"/>
        <dbReference type="EC" id="2.3.1.21"/>
    </reaction>
    <physiologicalReaction direction="left-to-right" evidence="22">
        <dbReference type="Rhea" id="RHEA:12662"/>
    </physiologicalReaction>
</comment>
<evidence type="ECO:0000256" key="13">
    <source>
        <dbReference type="ARBA" id="ARBA00023264"/>
    </source>
</evidence>
<evidence type="ECO:0000256" key="5">
    <source>
        <dbReference type="ARBA" id="ARBA00022679"/>
    </source>
</evidence>
<dbReference type="GO" id="GO:0006631">
    <property type="term" value="P:fatty acid metabolic process"/>
    <property type="evidence" value="ECO:0007669"/>
    <property type="project" value="TreeGrafter"/>
</dbReference>
<keyword evidence="8" id="KW-0496">Mitochondrion</keyword>
<dbReference type="GO" id="GO:0004095">
    <property type="term" value="F:carnitine O-palmitoyltransferase activity"/>
    <property type="evidence" value="ECO:0007669"/>
    <property type="project" value="UniProtKB-EC"/>
</dbReference>
<dbReference type="eggNOG" id="KOG2686">
    <property type="taxonomic scope" value="Eukaryota"/>
</dbReference>
<dbReference type="AlphaFoldDB" id="M7BB73"/>
<evidence type="ECO:0000256" key="12">
    <source>
        <dbReference type="ARBA" id="ARBA00023209"/>
    </source>
</evidence>
<dbReference type="GO" id="GO:0005741">
    <property type="term" value="C:mitochondrial outer membrane"/>
    <property type="evidence" value="ECO:0007669"/>
    <property type="project" value="UniProtKB-SubCell"/>
</dbReference>
<sequence>MPGAPGSSPERALGPGLAGGLSNLLYKCSLPDHILSVGDEPQQVLLRVYGAILQGVDSLVLESVMFAILAERALGPRLYGVFPQGRLEQYIPSRRLCTEDLQDPDISREIAMKMSRFHGMVMPFNKEPKWLFGTMERYLKQIAELTFPQEAQRKLFNQLKAYNLQKGMGSLRELLESTPSPVVFCHNDVQEGNILLLAGRESHPSDKLMLIDFEYSSYNYRGFDIGNHFCEWVYDYTHDTWPFYQASMENYPTRQQQLHFIRHYLWEDSVRRGDTTQEEQARIEEEMLTEISRFALASHFFWGLWSILQAKISTIEFGYLNSVLTGVYPATPSSWLVVVMATASRYLSFQHRTLLSAALFSTGVWLSGILLCRQSLKLLLSYHGWMFEPHGKMSRSTRVWVALVKVMSGRKPMLYSFQTSLPKLPVPSVEATIHRYLESVRPLLEDEKYREMEALAQAFQKHTAPRLQKFLVLKSWWAPNYVSDWWEEFVYLRGRGPIMVNSNYYAMVKALGIVPMCSYQMERMFNTTRIPGMKSGTWHGGKREQEPGAPAPSPSPQSPFALGIMAVFPQSQDPELLPPRHSGPVPPEPGPGAPTSLAQRLCSPRGSARSPYLCGSALQLGSFPVLPDTLQHVLESKHLAVYHKGRFYKLWLYQGGKLLKPRDLELQFQRILDDPSPPQPGEEKLAALTAGERVPWAEARARFFSQGKNKVSLDAIERAAFFLALDEEAQGYERDREDSMDHYGKSLLHGRCYDRWFDKSFTLVVYKNGKVGTNAEHSWADAPIIGHLWEFMLGTDIFHLGYSEGGHCCGEPSPALAPPQRLQWDIPEECRKVIDSSYRVAKALADDVDFHVFQFTNFGKGLIKRFKISPDAFIQISLQLAHFRDKGSFCLTYEASMTRLFREGRTETVRSCTRESTAFVRSMMDPARGQLERLQLLQVAAERHQHMYRLAMTGAGIDRHLFCLYVVSRYLRVESPFLAQVLAEPWRLSTSQTPQQQIKMFDMEKNQDHVSSGGGFGPVADDGYGVSYIIAGENLITFHISSKFSSPETDSRRFGRNIRQAMLDIADLFNLPANKVAN</sequence>
<dbReference type="Gene3D" id="3.30.200.20">
    <property type="entry name" value="Phosphorylase Kinase, domain 1"/>
    <property type="match status" value="1"/>
</dbReference>
<keyword evidence="10" id="KW-0007">Acetylation</keyword>
<dbReference type="EMBL" id="KB556459">
    <property type="protein sequence ID" value="EMP29393.1"/>
    <property type="molecule type" value="Genomic_DNA"/>
</dbReference>
<dbReference type="InterPro" id="IPR011009">
    <property type="entry name" value="Kinase-like_dom_sf"/>
</dbReference>
<evidence type="ECO:0000256" key="9">
    <source>
        <dbReference type="ARBA" id="ARBA00022840"/>
    </source>
</evidence>